<dbReference type="EMBL" id="CM045765">
    <property type="protein sequence ID" value="KAI8000923.1"/>
    <property type="molecule type" value="Genomic_DNA"/>
</dbReference>
<proteinExistence type="predicted"/>
<evidence type="ECO:0000313" key="2">
    <source>
        <dbReference type="Proteomes" id="UP001060215"/>
    </source>
</evidence>
<keyword evidence="2" id="KW-1185">Reference proteome</keyword>
<comment type="caution">
    <text evidence="1">The sequence shown here is derived from an EMBL/GenBank/DDBJ whole genome shotgun (WGS) entry which is preliminary data.</text>
</comment>
<protein>
    <submittedName>
        <fullName evidence="1">Uncharacterized protein</fullName>
    </submittedName>
</protein>
<evidence type="ECO:0000313" key="1">
    <source>
        <dbReference type="EMBL" id="KAI8000923.1"/>
    </source>
</evidence>
<name>A0ACC0GK00_9ERIC</name>
<organism evidence="1 2">
    <name type="scientific">Camellia lanceoleosa</name>
    <dbReference type="NCBI Taxonomy" id="1840588"/>
    <lineage>
        <taxon>Eukaryota</taxon>
        <taxon>Viridiplantae</taxon>
        <taxon>Streptophyta</taxon>
        <taxon>Embryophyta</taxon>
        <taxon>Tracheophyta</taxon>
        <taxon>Spermatophyta</taxon>
        <taxon>Magnoliopsida</taxon>
        <taxon>eudicotyledons</taxon>
        <taxon>Gunneridae</taxon>
        <taxon>Pentapetalae</taxon>
        <taxon>asterids</taxon>
        <taxon>Ericales</taxon>
        <taxon>Theaceae</taxon>
        <taxon>Camellia</taxon>
    </lineage>
</organism>
<dbReference type="Proteomes" id="UP001060215">
    <property type="component" value="Chromosome 8"/>
</dbReference>
<reference evidence="1 2" key="1">
    <citation type="journal article" date="2022" name="Plant J.">
        <title>Chromosome-level genome of Camellia lanceoleosa provides a valuable resource for understanding genome evolution and self-incompatibility.</title>
        <authorList>
            <person name="Gong W."/>
            <person name="Xiao S."/>
            <person name="Wang L."/>
            <person name="Liao Z."/>
            <person name="Chang Y."/>
            <person name="Mo W."/>
            <person name="Hu G."/>
            <person name="Li W."/>
            <person name="Zhao G."/>
            <person name="Zhu H."/>
            <person name="Hu X."/>
            <person name="Ji K."/>
            <person name="Xiang X."/>
            <person name="Song Q."/>
            <person name="Yuan D."/>
            <person name="Jin S."/>
            <person name="Zhang L."/>
        </authorList>
    </citation>
    <scope>NUCLEOTIDE SEQUENCE [LARGE SCALE GENOMIC DNA]</scope>
    <source>
        <strain evidence="1">SQ_2022a</strain>
    </source>
</reference>
<sequence length="147" mass="16444">MRRSSSNHLLQFSQELKAEAVAKAKYFSQELKAALKRFSWSHSHASHLAIQNVLVVGGSNGLDFALATRALYQQRAHLDHTCSSAKKALKGLRFISNSKNNSVDGWNEVQNSFNKLANDGYLYRADFRQCIGHKTLFNSNGAISMRV</sequence>
<gene>
    <name evidence="1" type="ORF">LOK49_LG09G01218</name>
</gene>
<accession>A0ACC0GK00</accession>